<dbReference type="GO" id="GO:0008270">
    <property type="term" value="F:zinc ion binding"/>
    <property type="evidence" value="ECO:0007669"/>
    <property type="project" value="InterPro"/>
</dbReference>
<dbReference type="STRING" id="168384.SAMN05660368_04161"/>
<reference evidence="2" key="1">
    <citation type="submission" date="2009-07" db="EMBL/GenBank/DDBJ databases">
        <authorList>
            <person name="Weinstock G."/>
            <person name="Sodergren E."/>
            <person name="Clifton S."/>
            <person name="Fulton L."/>
            <person name="Fulton B."/>
            <person name="Courtney L."/>
            <person name="Fronick C."/>
            <person name="Harrison M."/>
            <person name="Strong C."/>
            <person name="Farmer C."/>
            <person name="Delahaunty K."/>
            <person name="Markovic C."/>
            <person name="Hall O."/>
            <person name="Minx P."/>
            <person name="Tomlinson C."/>
            <person name="Mitreva M."/>
            <person name="Nelson J."/>
            <person name="Hou S."/>
            <person name="Wollam A."/>
            <person name="Pepin K.H."/>
            <person name="Johnson M."/>
            <person name="Bhonagiri V."/>
            <person name="Nash W.E."/>
            <person name="Warren W."/>
            <person name="Chinwalla A."/>
            <person name="Mardis E.R."/>
            <person name="Wilson R.K."/>
        </authorList>
    </citation>
    <scope>NUCLEOTIDE SEQUENCE [LARGE SCALE GENOMIC DNA]</scope>
    <source>
        <strain evidence="2">DSM 14469</strain>
    </source>
</reference>
<dbReference type="eggNOG" id="COG0358">
    <property type="taxonomic scope" value="Bacteria"/>
</dbReference>
<dbReference type="GO" id="GO:0003677">
    <property type="term" value="F:DNA binding"/>
    <property type="evidence" value="ECO:0007669"/>
    <property type="project" value="InterPro"/>
</dbReference>
<evidence type="ECO:0000259" key="1">
    <source>
        <dbReference type="Pfam" id="PF01807"/>
    </source>
</evidence>
<dbReference type="RefSeq" id="WP_006864475.1">
    <property type="nucleotide sequence ID" value="NZ_ACCL02000036.1"/>
</dbReference>
<dbReference type="Proteomes" id="UP000005561">
    <property type="component" value="Unassembled WGS sequence"/>
</dbReference>
<proteinExistence type="predicted"/>
<feature type="domain" description="Zinc finger CHC2-type" evidence="1">
    <location>
        <begin position="13"/>
        <end position="89"/>
    </location>
</feature>
<dbReference type="GO" id="GO:0006260">
    <property type="term" value="P:DNA replication"/>
    <property type="evidence" value="ECO:0007669"/>
    <property type="project" value="InterPro"/>
</dbReference>
<name>C6LM24_9FIRM</name>
<accession>C6LM24</accession>
<sequence length="400" mass="46417">MYDMSGFDYDIRDVVRVLNLRIRRKNSYSYDVDCPFCNFETGKMNINIQKDVFRCNYCNEQGGMLDLYAKLYHLTKSEANRQIREALNLGQYRDDYKVPEKKKELPEMENSERASDEVLDHTYAEMLSMLPLSQKHREDLLGRGLTREQIEEQRYRSVPAFGMKEMTRWLLEKECTVQGVPGFYLDSDGNWTVNLNARKSGILIPILSMEGKIQGFQIRLDQVTDSRKYIWLSSTNYPYGTSSGSPVHVIGNLDDEEVYVTEGALKGTIAHYLSGNTFLCAPGVNQHRGIAPVLEALLKRNLRFVREAYDMDKKMRINCDHHSSHCAQCTLTGQPEYCPFRLRKREIIQNGCSRLYEICREFSLPVKRILWDLDADGEWKGEVKGIDDYYYAMKKGQETI</sequence>
<dbReference type="InterPro" id="IPR036977">
    <property type="entry name" value="DNA_primase_Znf_CHC2"/>
</dbReference>
<comment type="caution">
    <text evidence="2">The sequence shown here is derived from an EMBL/GenBank/DDBJ whole genome shotgun (WGS) entry which is preliminary data.</text>
</comment>
<dbReference type="OrthoDB" id="2665710at2"/>
<organism evidence="2 3">
    <name type="scientific">Marvinbryantia formatexigens DSM 14469</name>
    <dbReference type="NCBI Taxonomy" id="478749"/>
    <lineage>
        <taxon>Bacteria</taxon>
        <taxon>Bacillati</taxon>
        <taxon>Bacillota</taxon>
        <taxon>Clostridia</taxon>
        <taxon>Lachnospirales</taxon>
        <taxon>Lachnospiraceae</taxon>
        <taxon>Marvinbryantia</taxon>
    </lineage>
</organism>
<keyword evidence="3" id="KW-1185">Reference proteome</keyword>
<dbReference type="EMBL" id="ACCL02000036">
    <property type="protein sequence ID" value="EET58336.1"/>
    <property type="molecule type" value="Genomic_DNA"/>
</dbReference>
<evidence type="ECO:0000313" key="3">
    <source>
        <dbReference type="Proteomes" id="UP000005561"/>
    </source>
</evidence>
<protein>
    <recommendedName>
        <fullName evidence="1">Zinc finger CHC2-type domain-containing protein</fullName>
    </recommendedName>
</protein>
<gene>
    <name evidence="2" type="ORF">BRYFOR_09723</name>
</gene>
<dbReference type="AlphaFoldDB" id="C6LM24"/>
<dbReference type="GO" id="GO:0003899">
    <property type="term" value="F:DNA-directed RNA polymerase activity"/>
    <property type="evidence" value="ECO:0007669"/>
    <property type="project" value="InterPro"/>
</dbReference>
<dbReference type="InterPro" id="IPR002694">
    <property type="entry name" value="Znf_CHC2"/>
</dbReference>
<dbReference type="Gene3D" id="3.90.580.10">
    <property type="entry name" value="Zinc finger, CHC2-type domain"/>
    <property type="match status" value="1"/>
</dbReference>
<dbReference type="SUPFAM" id="SSF57783">
    <property type="entry name" value="Zinc beta-ribbon"/>
    <property type="match status" value="1"/>
</dbReference>
<evidence type="ECO:0000313" key="2">
    <source>
        <dbReference type="EMBL" id="EET58336.1"/>
    </source>
</evidence>
<dbReference type="Pfam" id="PF01807">
    <property type="entry name" value="Zn_ribbon_DnaG"/>
    <property type="match status" value="1"/>
</dbReference>